<dbReference type="EMBL" id="KT852574">
    <property type="protein sequence ID" value="ALK86967.1"/>
    <property type="molecule type" value="Genomic_DNA"/>
</dbReference>
<name>A0A0P0LA60_9CAUD</name>
<dbReference type="HAMAP" id="MF_04122">
    <property type="entry name" value="GP15_T7"/>
    <property type="match status" value="1"/>
</dbReference>
<evidence type="ECO:0000256" key="2">
    <source>
        <dbReference type="SAM" id="MobiDB-lite"/>
    </source>
</evidence>
<dbReference type="RefSeq" id="YP_009187307.1">
    <property type="nucleotide sequence ID" value="NC_028655.1"/>
</dbReference>
<dbReference type="Pfam" id="PF26212">
    <property type="entry name" value="Phage_T7_Gp15"/>
    <property type="match status" value="1"/>
</dbReference>
<dbReference type="OrthoDB" id="2551at10239"/>
<keyword evidence="1" id="KW-1171">Viral genome ejection through host cell envelope</keyword>
<protein>
    <recommendedName>
        <fullName evidence="1">Internal virion protein gp15</fullName>
    </recommendedName>
</protein>
<dbReference type="Proteomes" id="UP000201373">
    <property type="component" value="Segment"/>
</dbReference>
<comment type="subunit">
    <text evidence="1">Homooctamer. Interacts with gp16; after ejection the gp15-gp16 complex composed of a gp15 octamer and a gp16 tetramer probably binds both the viral DNA and the host inner membrane. Interacts with gp14.</text>
</comment>
<accession>A0A0P0LA60</accession>
<evidence type="ECO:0000256" key="1">
    <source>
        <dbReference type="HAMAP-Rule" id="MF_04122"/>
    </source>
</evidence>
<dbReference type="GO" id="GO:0044423">
    <property type="term" value="C:virion component"/>
    <property type="evidence" value="ECO:0007669"/>
    <property type="project" value="UniProtKB-KW"/>
</dbReference>
<organism evidence="3 4">
    <name type="scientific">Yersinia phage vB_YenP_AP10</name>
    <dbReference type="NCBI Taxonomy" id="1735591"/>
    <lineage>
        <taxon>Viruses</taxon>
        <taxon>Duplodnaviria</taxon>
        <taxon>Heunggongvirae</taxon>
        <taxon>Uroviricota</taxon>
        <taxon>Caudoviricetes</taxon>
        <taxon>Autographivirales</taxon>
        <taxon>Autotranscriptaviridae</taxon>
        <taxon>Studiervirinae</taxon>
        <taxon>Apdecimavirus</taxon>
        <taxon>Apdecimavirus AP10</taxon>
    </lineage>
</organism>
<dbReference type="GO" id="GO:0044229">
    <property type="term" value="C:host cell periplasmic space"/>
    <property type="evidence" value="ECO:0007669"/>
    <property type="project" value="UniProtKB-SubCell"/>
</dbReference>
<feature type="region of interest" description="Disordered" evidence="2">
    <location>
        <begin position="706"/>
        <end position="756"/>
    </location>
</feature>
<dbReference type="KEGG" id="vg:26516400"/>
<proteinExistence type="inferred from homology"/>
<keyword evidence="1" id="KW-1244">Viral short tail ejection system</keyword>
<evidence type="ECO:0000313" key="3">
    <source>
        <dbReference type="EMBL" id="ALK86967.1"/>
    </source>
</evidence>
<dbReference type="GeneID" id="26516400"/>
<keyword evidence="1" id="KW-1160">Virus entry into host cell</keyword>
<keyword evidence="1" id="KW-1162">Viral penetration into host cytoplasm</keyword>
<comment type="similarity">
    <text evidence="1">Belongs to the T7virus internal virion protein gp15 family.</text>
</comment>
<comment type="function">
    <text evidence="1">Component of the cylindrical core that assembles on the inner surface of the capsid during capsid formation and plays a role in viral DNA ejection into the host cell. The inner core is composed of stacked rings of gp14, gp15 and gp16 proteins. Following binding to the host cell surface, the internal core is disassembled and gp15 is ejected along with gp14 and gp16 into the infected cell. Gp15 probably remains associated with gp16. The gp15-gp16 complex binds to both the viral DNA and the host inner membrane, probably escorting the leading end of the genome through the periplasm and controlling the extend of DNA translocated into the host cell.</text>
</comment>
<feature type="compositionally biased region" description="Basic and acidic residues" evidence="2">
    <location>
        <begin position="706"/>
        <end position="715"/>
    </location>
</feature>
<keyword evidence="1" id="KW-0946">Virion</keyword>
<sequence>MASKLNSVLGNMAQPGISRLRGAPASMQYNAVKVQEAPQRPSWVDSLGRMAQAGADAFQAYDDKQRKLADERSNEIIRKLTPQQRREALNNGTLLYQDDPYAMEQLRFKTGRNAAFLVDNDVSEKIKQGQFRTREEMEQYRHSRLQEAAKTSAEEFGLKETDIDYQRGFNADITERNINLYNTHDTFLSDQAQKGAILNSKVELNGVLTDPAILARPESGDFFSKYIDNGLVTGAIPSDAQAAQIITGSLNDVVQRPGATAFLQSLADRKVTLNGAETTYRELMGDEQWNALMVKAQHSQFQNDAKLTEGFRLGINSAINQADTTQGWEMLQGIKADLDKRQPGEEMTPEREMLIQAQEQMQTRFKQESAAVAKEMDKQQKTLNKSAVIDRQFNKRLSGEYVSTSYKDMPTNENTGEFTHSDMVNYANQKLAQIEAMDMTTAQKDKLKLDYLRVDSKDGAFRTAVGELVTDASNEWSAAVVNGRMPEDTAAIEALRRLRNSDPDLVAALYPDKADLFNTMDMMDKQGIDPQVLIDADRSRRTLTKEMQYEDDKAWASVKNNSKSPELSRIPASLDGMARKIYDSVKYRTGNADMAMQQVDKFLKESTTTFKGDDVDGDTIGIIPKNSLQVTDDPKSWEQGRDILDNARKGIIAANPWITNKQLTMYQQGDSIFLMDTTGTVRIRYDKELLQREYQATAAKQAKAAEEKALKDAQKRAPISAVNKARADIKSGKRKGLAQRSQEFREQRLHNRKPKQ</sequence>
<comment type="subcellular location">
    <subcellularLocation>
        <location evidence="1">Virion</location>
    </subcellularLocation>
    <subcellularLocation>
        <location evidence="1">Host periplasm</location>
    </subcellularLocation>
    <text evidence="1">The gp15-gp16 complex spans the periplasm and the cytoplasmic membrane.</text>
</comment>
<evidence type="ECO:0000313" key="4">
    <source>
        <dbReference type="Proteomes" id="UP000201373"/>
    </source>
</evidence>
<keyword evidence="1" id="KW-1049">Host periplasm</keyword>
<dbReference type="GO" id="GO:0099002">
    <property type="term" value="P:symbiont genome ejection through host cell envelope, short tail mechanism"/>
    <property type="evidence" value="ECO:0007669"/>
    <property type="project" value="UniProtKB-UniRule"/>
</dbReference>
<reference evidence="3 4" key="1">
    <citation type="submission" date="2015-09" db="EMBL/GenBank/DDBJ databases">
        <title>Complete genome sequence of bacteriophage vB_YenP_AP10 which infects Yersinia enterocolitica of serotype O:3.</title>
        <authorList>
            <person name="Leon-Velarde C.G."/>
            <person name="Kropinski A.M."/>
            <person name="Odumeru J.A."/>
            <person name="Chen S."/>
            <person name="Johnson R.P."/>
        </authorList>
    </citation>
    <scope>NUCLEOTIDE SEQUENCE [LARGE SCALE GENOMIC DNA]</scope>
</reference>
<dbReference type="InterPro" id="IPR038993">
    <property type="entry name" value="Gp15"/>
</dbReference>
<keyword evidence="4" id="KW-1185">Reference proteome</keyword>